<dbReference type="Proteomes" id="UP000663720">
    <property type="component" value="Chromosome"/>
</dbReference>
<dbReference type="AlphaFoldDB" id="A0A975GEI9"/>
<dbReference type="EMBL" id="CP061799">
    <property type="protein sequence ID" value="QTA78253.1"/>
    <property type="molecule type" value="Genomic_DNA"/>
</dbReference>
<protein>
    <submittedName>
        <fullName evidence="2">UPF0047</fullName>
    </submittedName>
</protein>
<accession>A0A975GEI9</accession>
<dbReference type="PANTHER" id="PTHR30615">
    <property type="entry name" value="UNCHARACTERIZED PROTEIN YJBQ-RELATED"/>
    <property type="match status" value="1"/>
</dbReference>
<reference evidence="2" key="1">
    <citation type="journal article" date="2021" name="Microb. Physiol.">
        <title>Proteogenomic Insights into the Physiology of Marine, Sulfate-Reducing, Filamentous Desulfonema limicola and Desulfonema magnum.</title>
        <authorList>
            <person name="Schnaars V."/>
            <person name="Wohlbrand L."/>
            <person name="Scheve S."/>
            <person name="Hinrichs C."/>
            <person name="Reinhardt R."/>
            <person name="Rabus R."/>
        </authorList>
    </citation>
    <scope>NUCLEOTIDE SEQUENCE</scope>
    <source>
        <strain evidence="2">5ac10</strain>
    </source>
</reference>
<dbReference type="PANTHER" id="PTHR30615:SF8">
    <property type="entry name" value="UPF0047 PROTEIN C4A8.02C"/>
    <property type="match status" value="1"/>
</dbReference>
<name>A0A975GEI9_9BACT</name>
<comment type="similarity">
    <text evidence="1">Belongs to the UPF0047 family.</text>
</comment>
<organism evidence="2 3">
    <name type="scientific">Desulfonema limicola</name>
    <dbReference type="NCBI Taxonomy" id="45656"/>
    <lineage>
        <taxon>Bacteria</taxon>
        <taxon>Pseudomonadati</taxon>
        <taxon>Thermodesulfobacteriota</taxon>
        <taxon>Desulfobacteria</taxon>
        <taxon>Desulfobacterales</taxon>
        <taxon>Desulfococcaceae</taxon>
        <taxon>Desulfonema</taxon>
    </lineage>
</organism>
<dbReference type="NCBIfam" id="TIGR00149">
    <property type="entry name" value="TIGR00149_YjbQ"/>
    <property type="match status" value="1"/>
</dbReference>
<dbReference type="Gene3D" id="2.60.120.460">
    <property type="entry name" value="YjbQ-like"/>
    <property type="match status" value="1"/>
</dbReference>
<dbReference type="Pfam" id="PF01894">
    <property type="entry name" value="YjbQ"/>
    <property type="match status" value="1"/>
</dbReference>
<dbReference type="KEGG" id="dli:dnl_04730"/>
<evidence type="ECO:0000313" key="3">
    <source>
        <dbReference type="Proteomes" id="UP000663720"/>
    </source>
</evidence>
<keyword evidence="3" id="KW-1185">Reference proteome</keyword>
<proteinExistence type="inferred from homology"/>
<dbReference type="InterPro" id="IPR035917">
    <property type="entry name" value="YjbQ-like_sf"/>
</dbReference>
<dbReference type="SUPFAM" id="SSF111038">
    <property type="entry name" value="YjbQ-like"/>
    <property type="match status" value="1"/>
</dbReference>
<evidence type="ECO:0000256" key="1">
    <source>
        <dbReference type="ARBA" id="ARBA00005534"/>
    </source>
</evidence>
<sequence>MAGDFMIITVKSKLKTEFIDITSQVGQAVSCSGVSNGLCMVYVPHTTAAVTINENADPTVKSDILNVLNNIIPWNADYKHLEGNSPAHIKSSLIGASELIAVENNKLILGTWQGIFFCEFDGPRTRKVHISFINGAINE</sequence>
<evidence type="ECO:0000313" key="2">
    <source>
        <dbReference type="EMBL" id="QTA78253.1"/>
    </source>
</evidence>
<gene>
    <name evidence="2" type="ORF">dnl_04730</name>
</gene>
<dbReference type="PIRSF" id="PIRSF004681">
    <property type="entry name" value="UCP004681"/>
    <property type="match status" value="1"/>
</dbReference>
<dbReference type="InterPro" id="IPR001602">
    <property type="entry name" value="UPF0047_YjbQ-like"/>
</dbReference>